<dbReference type="SMART" id="SM00594">
    <property type="entry name" value="UAS"/>
    <property type="match status" value="1"/>
</dbReference>
<feature type="region of interest" description="Disordered" evidence="2">
    <location>
        <begin position="398"/>
        <end position="421"/>
    </location>
</feature>
<keyword evidence="3" id="KW-1133">Transmembrane helix</keyword>
<dbReference type="Gene3D" id="3.40.30.10">
    <property type="entry name" value="Glutaredoxin"/>
    <property type="match status" value="1"/>
</dbReference>
<dbReference type="InterPro" id="IPR036249">
    <property type="entry name" value="Thioredoxin-like_sf"/>
</dbReference>
<evidence type="ECO:0000256" key="1">
    <source>
        <dbReference type="ARBA" id="ARBA00023054"/>
    </source>
</evidence>
<dbReference type="InterPro" id="IPR050730">
    <property type="entry name" value="UBX_domain-protein"/>
</dbReference>
<gene>
    <name evidence="6" type="ORF">M404DRAFT_20257</name>
</gene>
<dbReference type="CDD" id="cd01767">
    <property type="entry name" value="UBX"/>
    <property type="match status" value="1"/>
</dbReference>
<evidence type="ECO:0000313" key="6">
    <source>
        <dbReference type="EMBL" id="KIO11609.1"/>
    </source>
</evidence>
<dbReference type="HOGENOM" id="CLU_020031_1_0_1"/>
<dbReference type="AlphaFoldDB" id="A0A0C3PSH6"/>
<dbReference type="EMBL" id="KN831949">
    <property type="protein sequence ID" value="KIO11609.1"/>
    <property type="molecule type" value="Genomic_DNA"/>
</dbReference>
<dbReference type="PANTHER" id="PTHR23322:SF1">
    <property type="entry name" value="FAS-ASSOCIATED FACTOR 2"/>
    <property type="match status" value="1"/>
</dbReference>
<feature type="transmembrane region" description="Helical" evidence="3">
    <location>
        <begin position="89"/>
        <end position="112"/>
    </location>
</feature>
<feature type="domain" description="UAS" evidence="5">
    <location>
        <begin position="175"/>
        <end position="314"/>
    </location>
</feature>
<evidence type="ECO:0000313" key="7">
    <source>
        <dbReference type="Proteomes" id="UP000054217"/>
    </source>
</evidence>
<dbReference type="Pfam" id="PF00789">
    <property type="entry name" value="UBX"/>
    <property type="match status" value="1"/>
</dbReference>
<dbReference type="OrthoDB" id="1026733at2759"/>
<dbReference type="InterPro" id="IPR006577">
    <property type="entry name" value="UAS"/>
</dbReference>
<protein>
    <recommendedName>
        <fullName evidence="8">UBX domain-containing protein</fullName>
    </recommendedName>
</protein>
<dbReference type="SUPFAM" id="SSF52833">
    <property type="entry name" value="Thioredoxin-like"/>
    <property type="match status" value="1"/>
</dbReference>
<feature type="domain" description="UBX" evidence="4">
    <location>
        <begin position="442"/>
        <end position="558"/>
    </location>
</feature>
<feature type="region of interest" description="Disordered" evidence="2">
    <location>
        <begin position="157"/>
        <end position="184"/>
    </location>
</feature>
<evidence type="ECO:0008006" key="8">
    <source>
        <dbReference type="Google" id="ProtNLM"/>
    </source>
</evidence>
<keyword evidence="3" id="KW-0812">Transmembrane</keyword>
<feature type="region of interest" description="Disordered" evidence="2">
    <location>
        <begin position="562"/>
        <end position="582"/>
    </location>
</feature>
<dbReference type="InterPro" id="IPR029071">
    <property type="entry name" value="Ubiquitin-like_domsf"/>
</dbReference>
<name>A0A0C3PSH6_PISTI</name>
<dbReference type="SMART" id="SM00166">
    <property type="entry name" value="UBX"/>
    <property type="match status" value="1"/>
</dbReference>
<feature type="region of interest" description="Disordered" evidence="2">
    <location>
        <begin position="55"/>
        <end position="84"/>
    </location>
</feature>
<dbReference type="SUPFAM" id="SSF54236">
    <property type="entry name" value="Ubiquitin-like"/>
    <property type="match status" value="1"/>
</dbReference>
<evidence type="ECO:0000259" key="4">
    <source>
        <dbReference type="SMART" id="SM00166"/>
    </source>
</evidence>
<dbReference type="GO" id="GO:0043130">
    <property type="term" value="F:ubiquitin binding"/>
    <property type="evidence" value="ECO:0007669"/>
    <property type="project" value="TreeGrafter"/>
</dbReference>
<dbReference type="CDD" id="cd14279">
    <property type="entry name" value="CUE"/>
    <property type="match status" value="1"/>
</dbReference>
<dbReference type="GO" id="GO:0036503">
    <property type="term" value="P:ERAD pathway"/>
    <property type="evidence" value="ECO:0007669"/>
    <property type="project" value="TreeGrafter"/>
</dbReference>
<reference evidence="7" key="2">
    <citation type="submission" date="2015-01" db="EMBL/GenBank/DDBJ databases">
        <title>Evolutionary Origins and Diversification of the Mycorrhizal Mutualists.</title>
        <authorList>
            <consortium name="DOE Joint Genome Institute"/>
            <consortium name="Mycorrhizal Genomics Consortium"/>
            <person name="Kohler A."/>
            <person name="Kuo A."/>
            <person name="Nagy L.G."/>
            <person name="Floudas D."/>
            <person name="Copeland A."/>
            <person name="Barry K.W."/>
            <person name="Cichocki N."/>
            <person name="Veneault-Fourrey C."/>
            <person name="LaButti K."/>
            <person name="Lindquist E.A."/>
            <person name="Lipzen A."/>
            <person name="Lundell T."/>
            <person name="Morin E."/>
            <person name="Murat C."/>
            <person name="Riley R."/>
            <person name="Ohm R."/>
            <person name="Sun H."/>
            <person name="Tunlid A."/>
            <person name="Henrissat B."/>
            <person name="Grigoriev I.V."/>
            <person name="Hibbett D.S."/>
            <person name="Martin F."/>
        </authorList>
    </citation>
    <scope>NUCLEOTIDE SEQUENCE [LARGE SCALE GENOMIC DNA]</scope>
    <source>
        <strain evidence="7">Marx 270</strain>
    </source>
</reference>
<dbReference type="FunCoup" id="A0A0C3PSH6">
    <property type="interactions" value="870"/>
</dbReference>
<proteinExistence type="predicted"/>
<evidence type="ECO:0000256" key="3">
    <source>
        <dbReference type="SAM" id="Phobius"/>
    </source>
</evidence>
<dbReference type="STRING" id="870435.A0A0C3PSH6"/>
<dbReference type="InterPro" id="IPR001012">
    <property type="entry name" value="UBX_dom"/>
</dbReference>
<keyword evidence="1" id="KW-0175">Coiled coil</keyword>
<dbReference type="PANTHER" id="PTHR23322">
    <property type="entry name" value="FAS-ASSOCIATED PROTEIN"/>
    <property type="match status" value="1"/>
</dbReference>
<dbReference type="InParanoid" id="A0A0C3PSH6"/>
<accession>A0A0C3PSH6</accession>
<dbReference type="GO" id="GO:0005783">
    <property type="term" value="C:endoplasmic reticulum"/>
    <property type="evidence" value="ECO:0007669"/>
    <property type="project" value="TreeGrafter"/>
</dbReference>
<evidence type="ECO:0000256" key="2">
    <source>
        <dbReference type="SAM" id="MobiDB-lite"/>
    </source>
</evidence>
<dbReference type="Gene3D" id="3.10.20.90">
    <property type="entry name" value="Phosphatidylinositol 3-kinase Catalytic Subunit, Chain A, domain 1"/>
    <property type="match status" value="1"/>
</dbReference>
<dbReference type="Proteomes" id="UP000054217">
    <property type="component" value="Unassembled WGS sequence"/>
</dbReference>
<reference evidence="6 7" key="1">
    <citation type="submission" date="2014-04" db="EMBL/GenBank/DDBJ databases">
        <authorList>
            <consortium name="DOE Joint Genome Institute"/>
            <person name="Kuo A."/>
            <person name="Kohler A."/>
            <person name="Costa M.D."/>
            <person name="Nagy L.G."/>
            <person name="Floudas D."/>
            <person name="Copeland A."/>
            <person name="Barry K.W."/>
            <person name="Cichocki N."/>
            <person name="Veneault-Fourrey C."/>
            <person name="LaButti K."/>
            <person name="Lindquist E.A."/>
            <person name="Lipzen A."/>
            <person name="Lundell T."/>
            <person name="Morin E."/>
            <person name="Murat C."/>
            <person name="Sun H."/>
            <person name="Tunlid A."/>
            <person name="Henrissat B."/>
            <person name="Grigoriev I.V."/>
            <person name="Hibbett D.S."/>
            <person name="Martin F."/>
            <person name="Nordberg H.P."/>
            <person name="Cantor M.N."/>
            <person name="Hua S.X."/>
        </authorList>
    </citation>
    <scope>NUCLEOTIDE SEQUENCE [LARGE SCALE GENOMIC DNA]</scope>
    <source>
        <strain evidence="6 7">Marx 270</strain>
    </source>
</reference>
<organism evidence="6 7">
    <name type="scientific">Pisolithus tinctorius Marx 270</name>
    <dbReference type="NCBI Taxonomy" id="870435"/>
    <lineage>
        <taxon>Eukaryota</taxon>
        <taxon>Fungi</taxon>
        <taxon>Dikarya</taxon>
        <taxon>Basidiomycota</taxon>
        <taxon>Agaricomycotina</taxon>
        <taxon>Agaricomycetes</taxon>
        <taxon>Agaricomycetidae</taxon>
        <taxon>Boletales</taxon>
        <taxon>Sclerodermatineae</taxon>
        <taxon>Pisolithaceae</taxon>
        <taxon>Pisolithus</taxon>
    </lineage>
</organism>
<keyword evidence="7" id="KW-1185">Reference proteome</keyword>
<feature type="compositionally biased region" description="Low complexity" evidence="2">
    <location>
        <begin position="55"/>
        <end position="65"/>
    </location>
</feature>
<sequence>MDTLAEDQRDAVRQLQAVLDSQHYDTDVLVSVLQSVDWSVHSAMELLLDGPHVDSSASSRSTMSSLDLEPQLPVDRPERAGGRGPPRTLADAIFAVLSLPFHVVTGILRFILGVFRIPFLSLNFGASSYRPPRQPHDSRGAIRRWITTLEEETGAYNIKSSPSVATGRDSHPSTSRRHAYPPANPETTRVLPDFFDGTYDEVLDICQKEGRIACVILVSEEHDDVPAFKRVTLTDPNLVRIMNDNNFVVWGGDVRDKIPWDGNYFFAVLRSGSHYEVAAQKLQVTTYPFVAFLALQPRRSTSTSSFSSSGPVLTVLSRHYGPSVPDSGPTSARSLINHLEGQLLPRVDPFLTRYRNQLQERERDRLLREQQDKAYRDSQRRDRERIEAKIRAEREEVERIRKEEEAQREEEKRLQAEQERQESIKLRRSQWRRWMRRSIVPPEPRDGNSIRLAIRLPSGRVVRSFPSATTVTALYAFADSQMIPSSMNSQDDPEHPPEGSGGGVEILERYIHSQVQGPESWWGFKLALSYPRREIKWKANTSLAEAGLKNGEQLVMEVTSNVVNGKKPLGHDSDDQYESESD</sequence>
<evidence type="ECO:0000259" key="5">
    <source>
        <dbReference type="SMART" id="SM00594"/>
    </source>
</evidence>
<keyword evidence="3" id="KW-0472">Membrane</keyword>